<keyword evidence="4 9" id="KW-0812">Transmembrane</keyword>
<dbReference type="GO" id="GO:0000139">
    <property type="term" value="C:Golgi membrane"/>
    <property type="evidence" value="ECO:0007669"/>
    <property type="project" value="UniProtKB-SubCell"/>
</dbReference>
<dbReference type="EMBL" id="JAHRHJ020000008">
    <property type="protein sequence ID" value="KAH9306407.1"/>
    <property type="molecule type" value="Genomic_DNA"/>
</dbReference>
<keyword evidence="8 9" id="KW-0472">Membrane</keyword>
<protein>
    <recommendedName>
        <fullName evidence="9">Transmembrane 9 superfamily member</fullName>
    </recommendedName>
</protein>
<comment type="caution">
    <text evidence="9">Lacks conserved residue(s) required for the propagation of feature annotation.</text>
</comment>
<dbReference type="Pfam" id="PF02990">
    <property type="entry name" value="EMP70"/>
    <property type="match status" value="1"/>
</dbReference>
<evidence type="ECO:0000256" key="5">
    <source>
        <dbReference type="ARBA" id="ARBA00022729"/>
    </source>
</evidence>
<reference evidence="10 11" key="1">
    <citation type="journal article" date="2021" name="Nat. Plants">
        <title>The Taxus genome provides insights into paclitaxel biosynthesis.</title>
        <authorList>
            <person name="Xiong X."/>
            <person name="Gou J."/>
            <person name="Liao Q."/>
            <person name="Li Y."/>
            <person name="Zhou Q."/>
            <person name="Bi G."/>
            <person name="Li C."/>
            <person name="Du R."/>
            <person name="Wang X."/>
            <person name="Sun T."/>
            <person name="Guo L."/>
            <person name="Liang H."/>
            <person name="Lu P."/>
            <person name="Wu Y."/>
            <person name="Zhang Z."/>
            <person name="Ro D.K."/>
            <person name="Shang Y."/>
            <person name="Huang S."/>
            <person name="Yan J."/>
        </authorList>
    </citation>
    <scope>NUCLEOTIDE SEQUENCE [LARGE SCALE GENOMIC DNA]</scope>
    <source>
        <strain evidence="10">Ta-2019</strain>
    </source>
</reference>
<evidence type="ECO:0000313" key="11">
    <source>
        <dbReference type="Proteomes" id="UP000824469"/>
    </source>
</evidence>
<comment type="similarity">
    <text evidence="3 9">Belongs to the nonaspanin (TM9SF) (TC 9.A.2) family.</text>
</comment>
<accession>A0AA38FLG1</accession>
<dbReference type="InterPro" id="IPR004240">
    <property type="entry name" value="EMP70"/>
</dbReference>
<dbReference type="PANTHER" id="PTHR10766">
    <property type="entry name" value="TRANSMEMBRANE 9 SUPERFAMILY PROTEIN"/>
    <property type="match status" value="1"/>
</dbReference>
<evidence type="ECO:0000256" key="8">
    <source>
        <dbReference type="ARBA" id="ARBA00023136"/>
    </source>
</evidence>
<dbReference type="AlphaFoldDB" id="A0AA38FLG1"/>
<evidence type="ECO:0000256" key="9">
    <source>
        <dbReference type="RuleBase" id="RU363079"/>
    </source>
</evidence>
<evidence type="ECO:0000313" key="10">
    <source>
        <dbReference type="EMBL" id="KAH9306407.1"/>
    </source>
</evidence>
<comment type="caution">
    <text evidence="10">The sequence shown here is derived from an EMBL/GenBank/DDBJ whole genome shotgun (WGS) entry which is preliminary data.</text>
</comment>
<evidence type="ECO:0000256" key="3">
    <source>
        <dbReference type="ARBA" id="ARBA00005227"/>
    </source>
</evidence>
<feature type="non-terminal residue" evidence="10">
    <location>
        <position position="1"/>
    </location>
</feature>
<feature type="non-terminal residue" evidence="10">
    <location>
        <position position="76"/>
    </location>
</feature>
<keyword evidence="5" id="KW-0732">Signal</keyword>
<name>A0AA38FLG1_TAXCH</name>
<dbReference type="Proteomes" id="UP000824469">
    <property type="component" value="Unassembled WGS sequence"/>
</dbReference>
<gene>
    <name evidence="10" type="ORF">KI387_010811</name>
</gene>
<sequence>ESDVKWASRWDAYLLTKYDQMHGFSIMNSLIIVLFLTGFVAKIMMRTLYGDISKYNQSETWDEAQEETGWKLVHGD</sequence>
<evidence type="ECO:0000256" key="4">
    <source>
        <dbReference type="ARBA" id="ARBA00022692"/>
    </source>
</evidence>
<dbReference type="GO" id="GO:0010008">
    <property type="term" value="C:endosome membrane"/>
    <property type="evidence" value="ECO:0007669"/>
    <property type="project" value="UniProtKB-SubCell"/>
</dbReference>
<evidence type="ECO:0000256" key="7">
    <source>
        <dbReference type="ARBA" id="ARBA00022989"/>
    </source>
</evidence>
<organism evidence="10 11">
    <name type="scientific">Taxus chinensis</name>
    <name type="common">Chinese yew</name>
    <name type="synonym">Taxus wallichiana var. chinensis</name>
    <dbReference type="NCBI Taxonomy" id="29808"/>
    <lineage>
        <taxon>Eukaryota</taxon>
        <taxon>Viridiplantae</taxon>
        <taxon>Streptophyta</taxon>
        <taxon>Embryophyta</taxon>
        <taxon>Tracheophyta</taxon>
        <taxon>Spermatophyta</taxon>
        <taxon>Pinopsida</taxon>
        <taxon>Pinidae</taxon>
        <taxon>Conifers II</taxon>
        <taxon>Cupressales</taxon>
        <taxon>Taxaceae</taxon>
        <taxon>Taxus</taxon>
    </lineage>
</organism>
<keyword evidence="7 9" id="KW-1133">Transmembrane helix</keyword>
<feature type="transmembrane region" description="Helical" evidence="9">
    <location>
        <begin position="20"/>
        <end position="41"/>
    </location>
</feature>
<keyword evidence="6" id="KW-0967">Endosome</keyword>
<evidence type="ECO:0000256" key="2">
    <source>
        <dbReference type="ARBA" id="ARBA00004653"/>
    </source>
</evidence>
<proteinExistence type="inferred from homology"/>
<evidence type="ECO:0000256" key="1">
    <source>
        <dbReference type="ARBA" id="ARBA00004337"/>
    </source>
</evidence>
<comment type="subcellular location">
    <subcellularLocation>
        <location evidence="1">Endosome membrane</location>
        <topology evidence="1">Multi-pass membrane protein</topology>
    </subcellularLocation>
    <subcellularLocation>
        <location evidence="2">Golgi apparatus membrane</location>
        <topology evidence="2">Multi-pass membrane protein</topology>
    </subcellularLocation>
</comment>
<dbReference type="GO" id="GO:0072657">
    <property type="term" value="P:protein localization to membrane"/>
    <property type="evidence" value="ECO:0007669"/>
    <property type="project" value="TreeGrafter"/>
</dbReference>
<evidence type="ECO:0000256" key="6">
    <source>
        <dbReference type="ARBA" id="ARBA00022753"/>
    </source>
</evidence>
<keyword evidence="11" id="KW-1185">Reference proteome</keyword>